<dbReference type="GO" id="GO:0003700">
    <property type="term" value="F:DNA-binding transcription factor activity"/>
    <property type="evidence" value="ECO:0007669"/>
    <property type="project" value="InterPro"/>
</dbReference>
<dbReference type="SMART" id="SM01134">
    <property type="entry name" value="DeoRC"/>
    <property type="match status" value="1"/>
</dbReference>
<evidence type="ECO:0000256" key="2">
    <source>
        <dbReference type="ARBA" id="ARBA00023125"/>
    </source>
</evidence>
<dbReference type="Pfam" id="PF00455">
    <property type="entry name" value="DeoRC"/>
    <property type="match status" value="1"/>
</dbReference>
<feature type="domain" description="HTH deoR-type" evidence="4">
    <location>
        <begin position="10"/>
        <end position="65"/>
    </location>
</feature>
<dbReference type="Proteomes" id="UP000001258">
    <property type="component" value="Chromosome"/>
</dbReference>
<dbReference type="eggNOG" id="COG1349">
    <property type="taxonomic scope" value="Bacteria"/>
</dbReference>
<keyword evidence="2" id="KW-0238">DNA-binding</keyword>
<dbReference type="InterPro" id="IPR037171">
    <property type="entry name" value="NagB/RpiA_transferase-like"/>
</dbReference>
<dbReference type="PIR" id="A83750">
    <property type="entry name" value="A83750"/>
</dbReference>
<dbReference type="InterPro" id="IPR001034">
    <property type="entry name" value="DeoR_HTH"/>
</dbReference>
<dbReference type="InterPro" id="IPR014036">
    <property type="entry name" value="DeoR-like_C"/>
</dbReference>
<dbReference type="PANTHER" id="PTHR30363:SF44">
    <property type="entry name" value="AGA OPERON TRANSCRIPTIONAL REPRESSOR-RELATED"/>
    <property type="match status" value="1"/>
</dbReference>
<keyword evidence="6" id="KW-1185">Reference proteome</keyword>
<evidence type="ECO:0000256" key="1">
    <source>
        <dbReference type="ARBA" id="ARBA00023015"/>
    </source>
</evidence>
<keyword evidence="3" id="KW-0804">Transcription</keyword>
<dbReference type="AlphaFoldDB" id="Q9KEP8"/>
<proteinExistence type="predicted"/>
<dbReference type="GO" id="GO:0003677">
    <property type="term" value="F:DNA binding"/>
    <property type="evidence" value="ECO:0007669"/>
    <property type="project" value="UniProtKB-KW"/>
</dbReference>
<dbReference type="PANTHER" id="PTHR30363">
    <property type="entry name" value="HTH-TYPE TRANSCRIPTIONAL REGULATOR SRLR-RELATED"/>
    <property type="match status" value="1"/>
</dbReference>
<protein>
    <submittedName>
        <fullName evidence="5">Transcriptional regulator</fullName>
    </submittedName>
</protein>
<name>Q9KEP8_HALH5</name>
<evidence type="ECO:0000259" key="4">
    <source>
        <dbReference type="PROSITE" id="PS51000"/>
    </source>
</evidence>
<dbReference type="SUPFAM" id="SSF100950">
    <property type="entry name" value="NagB/RpiA/CoA transferase-like"/>
    <property type="match status" value="1"/>
</dbReference>
<dbReference type="HOGENOM" id="CLU_060699_1_4_9"/>
<dbReference type="InterPro" id="IPR050313">
    <property type="entry name" value="Carb_Metab_HTH_regulators"/>
</dbReference>
<dbReference type="EMBL" id="BA000004">
    <property type="protein sequence ID" value="BAB04520.1"/>
    <property type="molecule type" value="Genomic_DNA"/>
</dbReference>
<dbReference type="DNASU" id="893741"/>
<dbReference type="InterPro" id="IPR036390">
    <property type="entry name" value="WH_DNA-bd_sf"/>
</dbReference>
<evidence type="ECO:0000313" key="5">
    <source>
        <dbReference type="EMBL" id="BAB04520.1"/>
    </source>
</evidence>
<evidence type="ECO:0000256" key="3">
    <source>
        <dbReference type="ARBA" id="ARBA00023163"/>
    </source>
</evidence>
<gene>
    <name evidence="5" type="ordered locus">BH0801</name>
</gene>
<dbReference type="InterPro" id="IPR018356">
    <property type="entry name" value="Tscrpt_reg_HTH_DeoR_CS"/>
</dbReference>
<organism evidence="5 6">
    <name type="scientific">Halalkalibacterium halodurans (strain ATCC BAA-125 / DSM 18197 / FERM 7344 / JCM 9153 / C-125)</name>
    <name type="common">Bacillus halodurans</name>
    <dbReference type="NCBI Taxonomy" id="272558"/>
    <lineage>
        <taxon>Bacteria</taxon>
        <taxon>Bacillati</taxon>
        <taxon>Bacillota</taxon>
        <taxon>Bacilli</taxon>
        <taxon>Bacillales</taxon>
        <taxon>Bacillaceae</taxon>
        <taxon>Halalkalibacterium (ex Joshi et al. 2022)</taxon>
    </lineage>
</organism>
<dbReference type="SUPFAM" id="SSF46785">
    <property type="entry name" value="Winged helix' DNA-binding domain"/>
    <property type="match status" value="1"/>
</dbReference>
<reference evidence="5 6" key="1">
    <citation type="journal article" date="2000" name="Nucleic Acids Res.">
        <title>Complete genome sequence of the alkaliphilic bacterium Bacillus halodurans and genomic sequence comparison with Bacillus subtilis.</title>
        <authorList>
            <person name="Takami H."/>
            <person name="Nakasone K."/>
            <person name="Takaki Y."/>
            <person name="Maeno G."/>
            <person name="Sasaki R."/>
            <person name="Masui N."/>
            <person name="Fuji F."/>
            <person name="Hirama C."/>
            <person name="Nakamura Y."/>
            <person name="Ogasawara N."/>
            <person name="Kuhara S."/>
            <person name="Horikoshi K."/>
        </authorList>
    </citation>
    <scope>NUCLEOTIDE SEQUENCE [LARGE SCALE GENOMIC DNA]</scope>
    <source>
        <strain evidence="6">ATCC BAA-125 / DSM 18197 / FERM 7344 / JCM 9153 / C-125</strain>
    </source>
</reference>
<dbReference type="RefSeq" id="WP_010896974.1">
    <property type="nucleotide sequence ID" value="NC_002570.2"/>
</dbReference>
<evidence type="ECO:0000313" key="6">
    <source>
        <dbReference type="Proteomes" id="UP000001258"/>
    </source>
</evidence>
<dbReference type="Gene3D" id="1.10.10.10">
    <property type="entry name" value="Winged helix-like DNA-binding domain superfamily/Winged helix DNA-binding domain"/>
    <property type="match status" value="1"/>
</dbReference>
<dbReference type="PROSITE" id="PS00894">
    <property type="entry name" value="HTH_DEOR_1"/>
    <property type="match status" value="1"/>
</dbReference>
<dbReference type="OrthoDB" id="9798651at2"/>
<dbReference type="PROSITE" id="PS51000">
    <property type="entry name" value="HTH_DEOR_2"/>
    <property type="match status" value="1"/>
</dbReference>
<dbReference type="PRINTS" id="PR00037">
    <property type="entry name" value="HTHLACR"/>
</dbReference>
<keyword evidence="1" id="KW-0805">Transcription regulation</keyword>
<accession>Q9KEP8</accession>
<dbReference type="STRING" id="272558.gene:10726675"/>
<dbReference type="InterPro" id="IPR036388">
    <property type="entry name" value="WH-like_DNA-bd_sf"/>
</dbReference>
<dbReference type="SMART" id="SM00420">
    <property type="entry name" value="HTH_DEOR"/>
    <property type="match status" value="1"/>
</dbReference>
<sequence>MNIQKDGKNVTSRREWIEKLVESKGKVDIEELASHFGVSSMTIRRDLMHLEEHNKLIRTHGGAVAPSSLIGETPYAQKQTEHLMEKQLIAKQASTLVPEGATILVDSGTTTLELIKLLKDRNDLTIVTNDITIAAELVNASPKCIVTGGELQLGVGALFGPQTEGMIRELHVDLFFLGAHAVDEAAGVTAPTLEKAAIKKRMMEAAQTTWLICDSSKFSKRAFANVCQLTKLEGIITDANFLTSFKHENYHDNMVIAQA</sequence>
<dbReference type="Pfam" id="PF08220">
    <property type="entry name" value="HTH_DeoR"/>
    <property type="match status" value="1"/>
</dbReference>
<dbReference type="KEGG" id="bha:BH0801"/>
<dbReference type="Gene3D" id="3.40.50.1360">
    <property type="match status" value="1"/>
</dbReference>